<evidence type="ECO:0000256" key="6">
    <source>
        <dbReference type="ARBA" id="ARBA00023008"/>
    </source>
</evidence>
<gene>
    <name evidence="10" type="primary">azu</name>
    <name evidence="10" type="ORF">H0484_04825</name>
</gene>
<name>A0ABS8CAL9_9BURK</name>
<feature type="chain" id="PRO_5045003563" description="Azurin" evidence="8">
    <location>
        <begin position="21"/>
        <end position="149"/>
    </location>
</feature>
<keyword evidence="2 8" id="KW-0813">Transport</keyword>
<dbReference type="RefSeq" id="WP_226953318.1">
    <property type="nucleotide sequence ID" value="NZ_JACDXW010000002.1"/>
</dbReference>
<organism evidence="10 11">
    <name type="scientific">Mesopusillimonas faecipullorum</name>
    <dbReference type="NCBI Taxonomy" id="2755040"/>
    <lineage>
        <taxon>Bacteria</taxon>
        <taxon>Pseudomonadati</taxon>
        <taxon>Pseudomonadota</taxon>
        <taxon>Betaproteobacteria</taxon>
        <taxon>Burkholderiales</taxon>
        <taxon>Alcaligenaceae</taxon>
        <taxon>Mesopusillimonas</taxon>
    </lineage>
</organism>
<evidence type="ECO:0000256" key="2">
    <source>
        <dbReference type="ARBA" id="ARBA00022448"/>
    </source>
</evidence>
<dbReference type="PANTHER" id="PTHR38439">
    <property type="entry name" value="AURACYANIN-B"/>
    <property type="match status" value="1"/>
</dbReference>
<evidence type="ECO:0000256" key="7">
    <source>
        <dbReference type="ARBA" id="ARBA00023157"/>
    </source>
</evidence>
<keyword evidence="8" id="KW-0732">Signal</keyword>
<keyword evidence="7" id="KW-1015">Disulfide bond</keyword>
<feature type="domain" description="Blue (type 1) copper" evidence="9">
    <location>
        <begin position="21"/>
        <end position="147"/>
    </location>
</feature>
<keyword evidence="5 8" id="KW-0249">Electron transport</keyword>
<dbReference type="InterPro" id="IPR008972">
    <property type="entry name" value="Cupredoxin"/>
</dbReference>
<dbReference type="EMBL" id="JACDXW010000002">
    <property type="protein sequence ID" value="MCB5363078.1"/>
    <property type="molecule type" value="Genomic_DNA"/>
</dbReference>
<sequence length="149" mass="15885">MFAKFAATALLCTAALPVMAAECDVTIEGNDAMQFNLKEIVVDKSCKEFTVNLKHTGKLKVAQMGHNWVLTKASDTDAVAKEGMAAGPANGYLKANDERVVAHTDMIGGGETSSVTFDVSKLADGEDYAYFCSFPGHWAIMKGVLKVSS</sequence>
<dbReference type="PANTHER" id="PTHR38439:SF2">
    <property type="entry name" value="OUTER MEMBRANE PROTEIN H.8"/>
    <property type="match status" value="1"/>
</dbReference>
<dbReference type="InterPro" id="IPR014068">
    <property type="entry name" value="Azurin"/>
</dbReference>
<feature type="signal peptide" evidence="8">
    <location>
        <begin position="1"/>
        <end position="20"/>
    </location>
</feature>
<dbReference type="PROSITE" id="PS00196">
    <property type="entry name" value="COPPER_BLUE"/>
    <property type="match status" value="1"/>
</dbReference>
<dbReference type="InterPro" id="IPR028871">
    <property type="entry name" value="BlueCu_1_BS"/>
</dbReference>
<evidence type="ECO:0000313" key="10">
    <source>
        <dbReference type="EMBL" id="MCB5363078.1"/>
    </source>
</evidence>
<comment type="subcellular location">
    <subcellularLocation>
        <location evidence="1 8">Periplasm</location>
    </subcellularLocation>
</comment>
<dbReference type="InterPro" id="IPR050845">
    <property type="entry name" value="Cu-binding_ET"/>
</dbReference>
<keyword evidence="4 8" id="KW-0574">Periplasm</keyword>
<dbReference type="Proteomes" id="UP000776983">
    <property type="component" value="Unassembled WGS sequence"/>
</dbReference>
<comment type="function">
    <text evidence="8">Transfers electrons from cytochrome c551 to cytochrome oxidase.</text>
</comment>
<dbReference type="CDD" id="cd13922">
    <property type="entry name" value="Azurin"/>
    <property type="match status" value="1"/>
</dbReference>
<keyword evidence="6 8" id="KW-0186">Copper</keyword>
<accession>A0ABS8CAL9</accession>
<keyword evidence="3 8" id="KW-0479">Metal-binding</keyword>
<evidence type="ECO:0000256" key="4">
    <source>
        <dbReference type="ARBA" id="ARBA00022764"/>
    </source>
</evidence>
<evidence type="ECO:0000256" key="5">
    <source>
        <dbReference type="ARBA" id="ARBA00022982"/>
    </source>
</evidence>
<evidence type="ECO:0000313" key="11">
    <source>
        <dbReference type="Proteomes" id="UP000776983"/>
    </source>
</evidence>
<evidence type="ECO:0000256" key="8">
    <source>
        <dbReference type="RuleBase" id="RU363017"/>
    </source>
</evidence>
<dbReference type="InterPro" id="IPR000923">
    <property type="entry name" value="BlueCu_1"/>
</dbReference>
<protein>
    <recommendedName>
        <fullName evidence="8">Azurin</fullName>
    </recommendedName>
</protein>
<dbReference type="Pfam" id="PF00127">
    <property type="entry name" value="Copper-bind"/>
    <property type="match status" value="1"/>
</dbReference>
<dbReference type="SUPFAM" id="SSF49503">
    <property type="entry name" value="Cupredoxins"/>
    <property type="match status" value="1"/>
</dbReference>
<reference evidence="10 11" key="1">
    <citation type="submission" date="2020-07" db="EMBL/GenBank/DDBJ databases">
        <title>Pusillimonas sp. nov., isolated from poultry manure in Taiwan.</title>
        <authorList>
            <person name="Lin S.-Y."/>
            <person name="Tang Y.-S."/>
            <person name="Young C.-C."/>
        </authorList>
    </citation>
    <scope>NUCLEOTIDE SEQUENCE [LARGE SCALE GENOMIC DNA]</scope>
    <source>
        <strain evidence="10 11">CC-YST705</strain>
    </source>
</reference>
<evidence type="ECO:0000259" key="9">
    <source>
        <dbReference type="Pfam" id="PF00127"/>
    </source>
</evidence>
<keyword evidence="11" id="KW-1185">Reference proteome</keyword>
<comment type="caution">
    <text evidence="10">The sequence shown here is derived from an EMBL/GenBank/DDBJ whole genome shotgun (WGS) entry which is preliminary data.</text>
</comment>
<proteinExistence type="predicted"/>
<evidence type="ECO:0000256" key="3">
    <source>
        <dbReference type="ARBA" id="ARBA00022723"/>
    </source>
</evidence>
<dbReference type="Gene3D" id="2.60.40.420">
    <property type="entry name" value="Cupredoxins - blue copper proteins"/>
    <property type="match status" value="1"/>
</dbReference>
<dbReference type="NCBIfam" id="TIGR02695">
    <property type="entry name" value="azurin"/>
    <property type="match status" value="1"/>
</dbReference>
<evidence type="ECO:0000256" key="1">
    <source>
        <dbReference type="ARBA" id="ARBA00004418"/>
    </source>
</evidence>